<reference evidence="5 6" key="1">
    <citation type="submission" date="2019-04" db="EMBL/GenBank/DDBJ databases">
        <authorList>
            <consortium name="Wellcome Sanger Institute Data Sharing"/>
        </authorList>
    </citation>
    <scope>NUCLEOTIDE SEQUENCE [LARGE SCALE GENOMIC DNA]</scope>
</reference>
<reference evidence="5" key="2">
    <citation type="submission" date="2025-08" db="UniProtKB">
        <authorList>
            <consortium name="Ensembl"/>
        </authorList>
    </citation>
    <scope>IDENTIFICATION</scope>
</reference>
<keyword evidence="2" id="KW-0472">Membrane</keyword>
<evidence type="ECO:0000313" key="5">
    <source>
        <dbReference type="Ensembl" id="ENSSFOP00015037225.1"/>
    </source>
</evidence>
<dbReference type="OrthoDB" id="9935774at2759"/>
<dbReference type="GO" id="GO:0048858">
    <property type="term" value="P:cell projection morphogenesis"/>
    <property type="evidence" value="ECO:0007669"/>
    <property type="project" value="TreeGrafter"/>
</dbReference>
<dbReference type="InterPro" id="IPR009505">
    <property type="entry name" value="Neural_ProG_Cyt"/>
</dbReference>
<feature type="compositionally biased region" description="Polar residues" evidence="1">
    <location>
        <begin position="398"/>
        <end position="409"/>
    </location>
</feature>
<dbReference type="Proteomes" id="UP000694397">
    <property type="component" value="Chromosome 23"/>
</dbReference>
<evidence type="ECO:0000256" key="1">
    <source>
        <dbReference type="SAM" id="MobiDB-lite"/>
    </source>
</evidence>
<feature type="region of interest" description="Disordered" evidence="1">
    <location>
        <begin position="383"/>
        <end position="409"/>
    </location>
</feature>
<feature type="compositionally biased region" description="Polar residues" evidence="1">
    <location>
        <begin position="476"/>
        <end position="486"/>
    </location>
</feature>
<dbReference type="GeneTree" id="ENSGT00440000034270"/>
<evidence type="ECO:0000256" key="3">
    <source>
        <dbReference type="SAM" id="SignalP"/>
    </source>
</evidence>
<sequence length="486" mass="53629">MDSSTRCFYRGFWRWLTICALFLCLASLCAHGDSFGTNITELKSQANSTSLSALRAARRPRGWEEGGSGMMAGALPGPGDSGINHGSVEDYGLLDATRAEPGISLSTVPPPHSSSPIPVDSKEEVYTQSPKAELDAPVLNFDRHRILEPPEPPSVLAPPHPEVLTVDYFDSGSRHRELQPPSREPAEHELQGANPTSWTLENFYDYPEEGYSTTEVYPDEDLVATTDMEDENGVVIDATLASVPFNPRLPGSFSFGDMVTSGAEEDEEPPVPPGVLGSVNGSNCQPGYVRSNTTCRSPCELYPTYCLNGGQCYLVEGMGVFCRCNVQDYIWHKGSRCESIITEFQVLCIAVGAAAFMVLLLLMITVFFGKKLHVLKTENNRLRKRSSKYRPTSEQHNDNFSLSTIAEGSHPNKTMNRYTWECKTKEEPDCEDDPNIQNKLEDPVKAPPPIEDEPLNIQNSLTPKHENKVVGEENSSDVNSLQNNMM</sequence>
<keyword evidence="2" id="KW-0812">Transmembrane</keyword>
<protein>
    <recommendedName>
        <fullName evidence="4">Neural chondroitin sulphate proteoglycan cytoplasmic domain-containing protein</fullName>
    </recommendedName>
</protein>
<keyword evidence="3" id="KW-0732">Signal</keyword>
<accession>A0A8C9VA55</accession>
<feature type="signal peptide" evidence="3">
    <location>
        <begin position="1"/>
        <end position="32"/>
    </location>
</feature>
<evidence type="ECO:0000313" key="6">
    <source>
        <dbReference type="Proteomes" id="UP000694397"/>
    </source>
</evidence>
<dbReference type="InterPro" id="IPR009030">
    <property type="entry name" value="Growth_fac_rcpt_cys_sf"/>
</dbReference>
<feature type="region of interest" description="Disordered" evidence="1">
    <location>
        <begin position="173"/>
        <end position="193"/>
    </location>
</feature>
<dbReference type="GeneID" id="108927972"/>
<reference evidence="5" key="3">
    <citation type="submission" date="2025-09" db="UniProtKB">
        <authorList>
            <consortium name="Ensembl"/>
        </authorList>
    </citation>
    <scope>IDENTIFICATION</scope>
</reference>
<evidence type="ECO:0000259" key="4">
    <source>
        <dbReference type="Pfam" id="PF06567"/>
    </source>
</evidence>
<organism evidence="5 6">
    <name type="scientific">Scleropages formosus</name>
    <name type="common">Asian bonytongue</name>
    <name type="synonym">Osteoglossum formosum</name>
    <dbReference type="NCBI Taxonomy" id="113540"/>
    <lineage>
        <taxon>Eukaryota</taxon>
        <taxon>Metazoa</taxon>
        <taxon>Chordata</taxon>
        <taxon>Craniata</taxon>
        <taxon>Vertebrata</taxon>
        <taxon>Euteleostomi</taxon>
        <taxon>Actinopterygii</taxon>
        <taxon>Neopterygii</taxon>
        <taxon>Teleostei</taxon>
        <taxon>Osteoglossocephala</taxon>
        <taxon>Osteoglossomorpha</taxon>
        <taxon>Osteoglossiformes</taxon>
        <taxon>Osteoglossidae</taxon>
        <taxon>Scleropages</taxon>
    </lineage>
</organism>
<feature type="chain" id="PRO_5034822679" description="Neural chondroitin sulphate proteoglycan cytoplasmic domain-containing protein" evidence="3">
    <location>
        <begin position="33"/>
        <end position="486"/>
    </location>
</feature>
<evidence type="ECO:0000256" key="2">
    <source>
        <dbReference type="SAM" id="Phobius"/>
    </source>
</evidence>
<dbReference type="Pfam" id="PF06567">
    <property type="entry name" value="Neural_ProG_Cyt"/>
    <property type="match status" value="1"/>
</dbReference>
<feature type="transmembrane region" description="Helical" evidence="2">
    <location>
        <begin position="344"/>
        <end position="368"/>
    </location>
</feature>
<name>A0A8C9VA55_SCLFO</name>
<dbReference type="PANTHER" id="PTHR15381">
    <property type="entry name" value="CHONDROITIN SULFATE PROTEOGLYCAN 5 -RELATED"/>
    <property type="match status" value="1"/>
</dbReference>
<dbReference type="SUPFAM" id="SSF57184">
    <property type="entry name" value="Growth factor receptor domain"/>
    <property type="match status" value="1"/>
</dbReference>
<dbReference type="Ensembl" id="ENSSFOT00015037632.2">
    <property type="protein sequence ID" value="ENSSFOP00015037225.1"/>
    <property type="gene ID" value="ENSSFOG00015023689.2"/>
</dbReference>
<dbReference type="GO" id="GO:0045202">
    <property type="term" value="C:synapse"/>
    <property type="evidence" value="ECO:0007669"/>
    <property type="project" value="TreeGrafter"/>
</dbReference>
<keyword evidence="6" id="KW-1185">Reference proteome</keyword>
<feature type="domain" description="Neural chondroitin sulphate proteoglycan cytoplasmic" evidence="4">
    <location>
        <begin position="372"/>
        <end position="485"/>
    </location>
</feature>
<feature type="compositionally biased region" description="Basic and acidic residues" evidence="1">
    <location>
        <begin position="173"/>
        <end position="190"/>
    </location>
</feature>
<dbReference type="PANTHER" id="PTHR15381:SF1">
    <property type="entry name" value="CHONDROITIN SULFATE PROTEOGLYCAN 5"/>
    <property type="match status" value="1"/>
</dbReference>
<dbReference type="AlphaFoldDB" id="A0A8C9VA55"/>
<feature type="region of interest" description="Disordered" evidence="1">
    <location>
        <begin position="50"/>
        <end position="88"/>
    </location>
</feature>
<feature type="region of interest" description="Disordered" evidence="1">
    <location>
        <begin position="426"/>
        <end position="486"/>
    </location>
</feature>
<dbReference type="RefSeq" id="XP_018597201.1">
    <property type="nucleotide sequence ID" value="XM_018741685.1"/>
</dbReference>
<proteinExistence type="predicted"/>
<keyword evidence="2" id="KW-1133">Transmembrane helix</keyword>
<gene>
    <name evidence="5" type="primary">LOC108927972</name>
</gene>